<keyword evidence="1" id="KW-1133">Transmembrane helix</keyword>
<evidence type="ECO:0000256" key="1">
    <source>
        <dbReference type="SAM" id="Phobius"/>
    </source>
</evidence>
<reference evidence="2 3" key="1">
    <citation type="submission" date="2018-07" db="EMBL/GenBank/DDBJ databases">
        <title>Corallincola holothuriorum sp. nov., a new facultative anaerobe isolated from sea cucumber Apostichopus japonicus.</title>
        <authorList>
            <person name="Xia H."/>
        </authorList>
    </citation>
    <scope>NUCLEOTIDE SEQUENCE [LARGE SCALE GENOMIC DNA]</scope>
    <source>
        <strain evidence="2 3">C4</strain>
    </source>
</reference>
<evidence type="ECO:0000313" key="3">
    <source>
        <dbReference type="Proteomes" id="UP000252558"/>
    </source>
</evidence>
<gene>
    <name evidence="2" type="ORF">DU002_14295</name>
</gene>
<keyword evidence="3" id="KW-1185">Reference proteome</keyword>
<dbReference type="EMBL" id="QPID01000009">
    <property type="protein sequence ID" value="RCU45632.1"/>
    <property type="molecule type" value="Genomic_DNA"/>
</dbReference>
<sequence>MTDAYSVNFIQDYHFLVALISHLSATQHKNRTPRDIAGSLAMDHQEVERVLLAYPGFFRQSINRSQHTGERLFTVHLRYALRRKGEGSNNYNEPLPPDSIALMLSLVAEMVSNERQESRMKADLQQRNKATRWTVLVAVGTALLSSFTALLVAIVK</sequence>
<keyword evidence="1" id="KW-0812">Transmembrane</keyword>
<keyword evidence="1" id="KW-0472">Membrane</keyword>
<feature type="transmembrane region" description="Helical" evidence="1">
    <location>
        <begin position="133"/>
        <end position="155"/>
    </location>
</feature>
<comment type="caution">
    <text evidence="2">The sequence shown here is derived from an EMBL/GenBank/DDBJ whole genome shotgun (WGS) entry which is preliminary data.</text>
</comment>
<evidence type="ECO:0000313" key="2">
    <source>
        <dbReference type="EMBL" id="RCU45632.1"/>
    </source>
</evidence>
<organism evidence="2 3">
    <name type="scientific">Corallincola holothuriorum</name>
    <dbReference type="NCBI Taxonomy" id="2282215"/>
    <lineage>
        <taxon>Bacteria</taxon>
        <taxon>Pseudomonadati</taxon>
        <taxon>Pseudomonadota</taxon>
        <taxon>Gammaproteobacteria</taxon>
        <taxon>Alteromonadales</taxon>
        <taxon>Psychromonadaceae</taxon>
        <taxon>Corallincola</taxon>
    </lineage>
</organism>
<protein>
    <submittedName>
        <fullName evidence="2">Uncharacterized protein</fullName>
    </submittedName>
</protein>
<accession>A0A368N501</accession>
<dbReference type="Proteomes" id="UP000252558">
    <property type="component" value="Unassembled WGS sequence"/>
</dbReference>
<dbReference type="OrthoDB" id="5876341at2"/>
<dbReference type="RefSeq" id="WP_114339082.1">
    <property type="nucleotide sequence ID" value="NZ_QPID01000009.1"/>
</dbReference>
<proteinExistence type="predicted"/>
<name>A0A368N501_9GAMM</name>
<dbReference type="AlphaFoldDB" id="A0A368N501"/>